<dbReference type="CDD" id="cd00090">
    <property type="entry name" value="HTH_ARSR"/>
    <property type="match status" value="1"/>
</dbReference>
<comment type="similarity">
    <text evidence="1">Belongs to the AHA1 family.</text>
</comment>
<dbReference type="InterPro" id="IPR036388">
    <property type="entry name" value="WH-like_DNA-bd_sf"/>
</dbReference>
<accession>A0A1H8GR43</accession>
<dbReference type="Proteomes" id="UP000199372">
    <property type="component" value="Unassembled WGS sequence"/>
</dbReference>
<feature type="domain" description="HTH arsR-type" evidence="2">
    <location>
        <begin position="1"/>
        <end position="88"/>
    </location>
</feature>
<organism evidence="3 4">
    <name type="scientific">Palleronia pelagia</name>
    <dbReference type="NCBI Taxonomy" id="387096"/>
    <lineage>
        <taxon>Bacteria</taxon>
        <taxon>Pseudomonadati</taxon>
        <taxon>Pseudomonadota</taxon>
        <taxon>Alphaproteobacteria</taxon>
        <taxon>Rhodobacterales</taxon>
        <taxon>Roseobacteraceae</taxon>
        <taxon>Palleronia</taxon>
    </lineage>
</organism>
<dbReference type="SUPFAM" id="SSF55961">
    <property type="entry name" value="Bet v1-like"/>
    <property type="match status" value="1"/>
</dbReference>
<dbReference type="SMART" id="SM00418">
    <property type="entry name" value="HTH_ARSR"/>
    <property type="match status" value="1"/>
</dbReference>
<dbReference type="PANTHER" id="PTHR38600:SF1">
    <property type="entry name" value="TRANSCRIPTIONAL REGULATORY PROTEIN"/>
    <property type="match status" value="1"/>
</dbReference>
<evidence type="ECO:0000259" key="2">
    <source>
        <dbReference type="PROSITE" id="PS50987"/>
    </source>
</evidence>
<evidence type="ECO:0000313" key="3">
    <source>
        <dbReference type="EMBL" id="SEN46512.1"/>
    </source>
</evidence>
<dbReference type="InterPro" id="IPR001845">
    <property type="entry name" value="HTH_ArsR_DNA-bd_dom"/>
</dbReference>
<dbReference type="EMBL" id="FOCM01000004">
    <property type="protein sequence ID" value="SEN46512.1"/>
    <property type="molecule type" value="Genomic_DNA"/>
</dbReference>
<dbReference type="PRINTS" id="PR00778">
    <property type="entry name" value="HTHARSR"/>
</dbReference>
<dbReference type="InterPro" id="IPR011991">
    <property type="entry name" value="ArsR-like_HTH"/>
</dbReference>
<name>A0A1H8GR43_9RHOB</name>
<dbReference type="GO" id="GO:0003700">
    <property type="term" value="F:DNA-binding transcription factor activity"/>
    <property type="evidence" value="ECO:0007669"/>
    <property type="project" value="InterPro"/>
</dbReference>
<dbReference type="PROSITE" id="PS50987">
    <property type="entry name" value="HTH_ARSR_2"/>
    <property type="match status" value="1"/>
</dbReference>
<dbReference type="InterPro" id="IPR023393">
    <property type="entry name" value="START-like_dom_sf"/>
</dbReference>
<sequence length="253" mass="28228">MDAIFKALNDPSRRALLDALRRRDGQTLTELVETIDMTRFGVAKHLGLLEDAHLITTVKRGRFKYHYLNAVPLQELVDRWIEPMLAGPTARGLIDLKTHLEKDTAMLTQPKPDLVLHTFIRCTRDALWEALTRAEIRAGYHFAAKSVEGDLAKPGDAVVMTRLDGGPMLREEVIALTPKSRIEATFEPAWMPDAPSSRTVMMIEESPGGMKLTVEHYDLPPGSEGVNEGWSRLLSGLKTWLETGESVRFAQAG</sequence>
<evidence type="ECO:0000313" key="4">
    <source>
        <dbReference type="Proteomes" id="UP000199372"/>
    </source>
</evidence>
<dbReference type="SUPFAM" id="SSF46785">
    <property type="entry name" value="Winged helix' DNA-binding domain"/>
    <property type="match status" value="1"/>
</dbReference>
<dbReference type="InterPro" id="IPR013538">
    <property type="entry name" value="ASHA1/2-like_C"/>
</dbReference>
<dbReference type="Gene3D" id="3.30.530.20">
    <property type="match status" value="1"/>
</dbReference>
<dbReference type="RefSeq" id="WP_091845412.1">
    <property type="nucleotide sequence ID" value="NZ_FOCM01000004.1"/>
</dbReference>
<protein>
    <submittedName>
        <fullName evidence="3">Transcriptional regulator, ArsR family</fullName>
    </submittedName>
</protein>
<dbReference type="Pfam" id="PF08327">
    <property type="entry name" value="AHSA1"/>
    <property type="match status" value="1"/>
</dbReference>
<dbReference type="Gene3D" id="1.10.10.10">
    <property type="entry name" value="Winged helix-like DNA-binding domain superfamily/Winged helix DNA-binding domain"/>
    <property type="match status" value="1"/>
</dbReference>
<reference evidence="4" key="1">
    <citation type="submission" date="2016-10" db="EMBL/GenBank/DDBJ databases">
        <authorList>
            <person name="Varghese N."/>
            <person name="Submissions S."/>
        </authorList>
    </citation>
    <scope>NUCLEOTIDE SEQUENCE [LARGE SCALE GENOMIC DNA]</scope>
    <source>
        <strain evidence="4">DSM 26893</strain>
    </source>
</reference>
<dbReference type="Pfam" id="PF12840">
    <property type="entry name" value="HTH_20"/>
    <property type="match status" value="1"/>
</dbReference>
<gene>
    <name evidence="3" type="ORF">SAMN04488011_104180</name>
</gene>
<dbReference type="AlphaFoldDB" id="A0A1H8GR43"/>
<keyword evidence="4" id="KW-1185">Reference proteome</keyword>
<dbReference type="InterPro" id="IPR036390">
    <property type="entry name" value="WH_DNA-bd_sf"/>
</dbReference>
<proteinExistence type="inferred from homology"/>
<dbReference type="PANTHER" id="PTHR38600">
    <property type="entry name" value="TRANSCRIPTIONAL REGULATORY PROTEIN"/>
    <property type="match status" value="1"/>
</dbReference>
<dbReference type="OrthoDB" id="9815653at2"/>
<evidence type="ECO:0000256" key="1">
    <source>
        <dbReference type="ARBA" id="ARBA00006817"/>
    </source>
</evidence>